<organism evidence="15 16">
    <name type="scientific">Pyrocoelia pectoralis</name>
    <dbReference type="NCBI Taxonomy" id="417401"/>
    <lineage>
        <taxon>Eukaryota</taxon>
        <taxon>Metazoa</taxon>
        <taxon>Ecdysozoa</taxon>
        <taxon>Arthropoda</taxon>
        <taxon>Hexapoda</taxon>
        <taxon>Insecta</taxon>
        <taxon>Pterygota</taxon>
        <taxon>Neoptera</taxon>
        <taxon>Endopterygota</taxon>
        <taxon>Coleoptera</taxon>
        <taxon>Polyphaga</taxon>
        <taxon>Elateriformia</taxon>
        <taxon>Elateroidea</taxon>
        <taxon>Lampyridae</taxon>
        <taxon>Lampyrinae</taxon>
        <taxon>Pyrocoelia</taxon>
    </lineage>
</organism>
<sequence>MTDDSWRTATFRQSVVSKIDEAIRQSRMPTSRNSMEMENHVFQKAKTKEEYLGFVARLILHVREMNTKKGGEMNGPGTVQGGPGMPDPINALQTLASQGSRNNQMMGMGGPPQQVQMGGPQQIPSMSATNLLQTINRGPNQGMGNMQTRPAMVMGGNGPMANQMGNQLSGQMAGQLSGQIGGQMPAQISISTMAQISGQLPNQLQNQLNNQMQGQVNTALNNQVPNQLQNQLQNQLGPNNMQGGINGPMSGPNQIPSQLQNQMPNQIPNQMLGQLQQMQRKPADNIIMNAPNAGFPRNSTPTQFLRQSPTPSVQSPANLNGPPPSNQMVASPALVHSPSSQMSLMSGPQRSVGMAPSPSSSLNTPGQPGQSPMGMQEDQAYREKVRQLSKYIEPLRKMIARMGNDGEHVEKLSKMKKLLEILSNPSQRMPLETLIKCEVVLEKLDFKRGDGSVAPPAHSVTFKEHHCFNPLLEAVSNNLQSSVINHTLHRTFGPTLEALFGPEIRLVPSLKRKRVEEPPNEIPDVLQGEIARLDQRFKVSLDPCQQPGSKSIQLICGLECKYLPCVPPVSLIIPEDYPKSSPKCYMAPHEYNATQFLSAVQNALLARIKKLPKHFSLSQLLDTWEMSVRQASAPSHVPISTTTLLMGL</sequence>
<dbReference type="InterPro" id="IPR048385">
    <property type="entry name" value="Med15_central"/>
</dbReference>
<reference evidence="15 16" key="1">
    <citation type="journal article" date="2024" name="Insects">
        <title>An Improved Chromosome-Level Genome Assembly of the Firefly Pyrocoelia pectoralis.</title>
        <authorList>
            <person name="Fu X."/>
            <person name="Meyer-Rochow V.B."/>
            <person name="Ballantyne L."/>
            <person name="Zhu X."/>
        </authorList>
    </citation>
    <scope>NUCLEOTIDE SEQUENCE [LARGE SCALE GENOMIC DNA]</scope>
    <source>
        <strain evidence="15">XCY_ONT2</strain>
    </source>
</reference>
<protein>
    <recommendedName>
        <fullName evidence="4 10">Mediator of RNA polymerase II transcription subunit 15</fullName>
    </recommendedName>
    <alternativeName>
        <fullName evidence="9 10">Mediator complex subunit 15</fullName>
    </alternativeName>
</protein>
<gene>
    <name evidence="10" type="primary">MED15</name>
    <name evidence="15" type="ORF">RI129_004735</name>
</gene>
<comment type="function">
    <text evidence="10">Component of the Mediator complex, a coactivator involved in the regulated transcription of nearly all RNA polymerase II-dependent genes. Mediator functions as a bridge to convey information from gene-specific regulatory proteins to the basal RNA polymerase II transcription machinery. Mediator is recruited to promoters by direct interactions with regulatory proteins and serves as a scaffold for the assembly of a functional preinitiation complex with RNA polymerase II and the general transcription factors.</text>
</comment>
<evidence type="ECO:0000256" key="4">
    <source>
        <dbReference type="ARBA" id="ARBA00019613"/>
    </source>
</evidence>
<dbReference type="Gene3D" id="1.10.246.20">
    <property type="entry name" value="Coactivator CBP, KIX domain"/>
    <property type="match status" value="1"/>
</dbReference>
<dbReference type="GO" id="GO:0006355">
    <property type="term" value="P:regulation of DNA-templated transcription"/>
    <property type="evidence" value="ECO:0007669"/>
    <property type="project" value="InterPro"/>
</dbReference>
<keyword evidence="8 10" id="KW-0539">Nucleus</keyword>
<dbReference type="Proteomes" id="UP001329430">
    <property type="component" value="Chromosome 3"/>
</dbReference>
<feature type="domain" description="ARC105/Med15 mediator subunit central" evidence="13">
    <location>
        <begin position="377"/>
        <end position="497"/>
    </location>
</feature>
<dbReference type="Pfam" id="PF21538">
    <property type="entry name" value="Med15_M"/>
    <property type="match status" value="1"/>
</dbReference>
<dbReference type="PANTHER" id="PTHR31804">
    <property type="entry name" value="MEDIATOR OF RNA POLYMERASE II TRANSCRIPTION SUBUNIT 15"/>
    <property type="match status" value="1"/>
</dbReference>
<keyword evidence="6 10" id="KW-0010">Activator</keyword>
<feature type="compositionally biased region" description="Polar residues" evidence="11">
    <location>
        <begin position="357"/>
        <end position="370"/>
    </location>
</feature>
<evidence type="ECO:0000256" key="11">
    <source>
        <dbReference type="SAM" id="MobiDB-lite"/>
    </source>
</evidence>
<dbReference type="EMBL" id="JAVRBK010000003">
    <property type="protein sequence ID" value="KAK5646271.1"/>
    <property type="molecule type" value="Genomic_DNA"/>
</dbReference>
<keyword evidence="16" id="KW-1185">Reference proteome</keyword>
<feature type="compositionally biased region" description="Polar residues" evidence="11">
    <location>
        <begin position="297"/>
        <end position="318"/>
    </location>
</feature>
<dbReference type="GO" id="GO:0005634">
    <property type="term" value="C:nucleus"/>
    <property type="evidence" value="ECO:0007669"/>
    <property type="project" value="UniProtKB-SubCell"/>
</dbReference>
<evidence type="ECO:0000256" key="3">
    <source>
        <dbReference type="ARBA" id="ARBA00011837"/>
    </source>
</evidence>
<dbReference type="InterPro" id="IPR048386">
    <property type="entry name" value="Med15_C"/>
</dbReference>
<feature type="domain" description="Mediator of RNA polymerase II transcription subunit 15 N-terminal" evidence="12">
    <location>
        <begin position="3"/>
        <end position="70"/>
    </location>
</feature>
<proteinExistence type="inferred from homology"/>
<dbReference type="InterPro" id="IPR019087">
    <property type="entry name" value="Med15_N"/>
</dbReference>
<evidence type="ECO:0000313" key="15">
    <source>
        <dbReference type="EMBL" id="KAK5646271.1"/>
    </source>
</evidence>
<evidence type="ECO:0000256" key="8">
    <source>
        <dbReference type="ARBA" id="ARBA00023242"/>
    </source>
</evidence>
<evidence type="ECO:0000256" key="2">
    <source>
        <dbReference type="ARBA" id="ARBA00009807"/>
    </source>
</evidence>
<dbReference type="Pfam" id="PF21539">
    <property type="entry name" value="Med15_C"/>
    <property type="match status" value="1"/>
</dbReference>
<dbReference type="GO" id="GO:0003712">
    <property type="term" value="F:transcription coregulator activity"/>
    <property type="evidence" value="ECO:0007669"/>
    <property type="project" value="InterPro"/>
</dbReference>
<evidence type="ECO:0000259" key="12">
    <source>
        <dbReference type="Pfam" id="PF09606"/>
    </source>
</evidence>
<evidence type="ECO:0000256" key="1">
    <source>
        <dbReference type="ARBA" id="ARBA00004123"/>
    </source>
</evidence>
<evidence type="ECO:0000256" key="5">
    <source>
        <dbReference type="ARBA" id="ARBA00023015"/>
    </source>
</evidence>
<accession>A0AAN7VIS2</accession>
<evidence type="ECO:0000256" key="6">
    <source>
        <dbReference type="ARBA" id="ARBA00023159"/>
    </source>
</evidence>
<dbReference type="Pfam" id="PF09606">
    <property type="entry name" value="Med15_N"/>
    <property type="match status" value="1"/>
</dbReference>
<dbReference type="AlphaFoldDB" id="A0AAN7VIS2"/>
<feature type="domain" description="ARC105/Med15 mediator subunit C-terminal" evidence="14">
    <location>
        <begin position="522"/>
        <end position="630"/>
    </location>
</feature>
<dbReference type="InterPro" id="IPR036529">
    <property type="entry name" value="KIX_dom_sf"/>
</dbReference>
<evidence type="ECO:0000256" key="7">
    <source>
        <dbReference type="ARBA" id="ARBA00023163"/>
    </source>
</evidence>
<evidence type="ECO:0000256" key="10">
    <source>
        <dbReference type="RuleBase" id="RU364148"/>
    </source>
</evidence>
<feature type="compositionally biased region" description="Polar residues" evidence="11">
    <location>
        <begin position="337"/>
        <end position="349"/>
    </location>
</feature>
<evidence type="ECO:0000259" key="13">
    <source>
        <dbReference type="Pfam" id="PF21538"/>
    </source>
</evidence>
<keyword evidence="7 10" id="KW-0804">Transcription</keyword>
<feature type="region of interest" description="Disordered" evidence="11">
    <location>
        <begin position="291"/>
        <end position="374"/>
    </location>
</feature>
<dbReference type="PANTHER" id="PTHR31804:SF3">
    <property type="entry name" value="MEDIATOR OF RNA POLYMERASE II TRANSCRIPTION SUBUNIT 15"/>
    <property type="match status" value="1"/>
</dbReference>
<comment type="subcellular location">
    <subcellularLocation>
        <location evidence="1 10">Nucleus</location>
    </subcellularLocation>
</comment>
<comment type="caution">
    <text evidence="15">The sequence shown here is derived from an EMBL/GenBank/DDBJ whole genome shotgun (WGS) entry which is preliminary data.</text>
</comment>
<keyword evidence="5 10" id="KW-0805">Transcription regulation</keyword>
<evidence type="ECO:0000259" key="14">
    <source>
        <dbReference type="Pfam" id="PF21539"/>
    </source>
</evidence>
<evidence type="ECO:0000313" key="16">
    <source>
        <dbReference type="Proteomes" id="UP001329430"/>
    </source>
</evidence>
<comment type="similarity">
    <text evidence="2 10">Belongs to the Mediator complex subunit 15 family.</text>
</comment>
<evidence type="ECO:0000256" key="9">
    <source>
        <dbReference type="ARBA" id="ARBA00032016"/>
    </source>
</evidence>
<comment type="subunit">
    <text evidence="3 10">Component of the Mediator complex.</text>
</comment>
<dbReference type="FunFam" id="1.10.246.20:FF:000002">
    <property type="entry name" value="Mediator of RNA polymerase II transcription subunit 15"/>
    <property type="match status" value="1"/>
</dbReference>
<name>A0AAN7VIS2_9COLE</name>